<dbReference type="EMBL" id="KQ977120">
    <property type="protein sequence ID" value="KYN05569.1"/>
    <property type="molecule type" value="Genomic_DNA"/>
</dbReference>
<organism evidence="2 3">
    <name type="scientific">Cyphomyrmex costatus</name>
    <dbReference type="NCBI Taxonomy" id="456900"/>
    <lineage>
        <taxon>Eukaryota</taxon>
        <taxon>Metazoa</taxon>
        <taxon>Ecdysozoa</taxon>
        <taxon>Arthropoda</taxon>
        <taxon>Hexapoda</taxon>
        <taxon>Insecta</taxon>
        <taxon>Pterygota</taxon>
        <taxon>Neoptera</taxon>
        <taxon>Endopterygota</taxon>
        <taxon>Hymenoptera</taxon>
        <taxon>Apocrita</taxon>
        <taxon>Aculeata</taxon>
        <taxon>Formicoidea</taxon>
        <taxon>Formicidae</taxon>
        <taxon>Myrmicinae</taxon>
        <taxon>Cyphomyrmex</taxon>
    </lineage>
</organism>
<evidence type="ECO:0000313" key="2">
    <source>
        <dbReference type="EMBL" id="KYN05569.1"/>
    </source>
</evidence>
<evidence type="ECO:0000256" key="1">
    <source>
        <dbReference type="SAM" id="MobiDB-lite"/>
    </source>
</evidence>
<dbReference type="Proteomes" id="UP000078542">
    <property type="component" value="Unassembled WGS sequence"/>
</dbReference>
<protein>
    <submittedName>
        <fullName evidence="2">Uncharacterized protein</fullName>
    </submittedName>
</protein>
<sequence length="253" mass="29427">MDTTNYFHGLSSGFSTVQSPFNFVFRALFSTNVCHESCINKLCFDLFLVSSFDHTGDSSDPPANYVKTPRLWRREFQVLVMHKLRIKLHCLYIRGTSTIAILRNFRNKMTPEPKQPKLTPREHAKIQVYKTHNLSARYKYGLYFFHRSCSYKFHMDRVTNVRPHIYFVVRFAVTSTKAIDKLIFNIFTISLVTSKICVQSLSLVLASHRKRIALKNKSELRAATRRRRRGSRSSEETDRALDPGIPSRPTWAT</sequence>
<evidence type="ECO:0000313" key="3">
    <source>
        <dbReference type="Proteomes" id="UP000078542"/>
    </source>
</evidence>
<feature type="region of interest" description="Disordered" evidence="1">
    <location>
        <begin position="219"/>
        <end position="253"/>
    </location>
</feature>
<keyword evidence="3" id="KW-1185">Reference proteome</keyword>
<reference evidence="2 3" key="1">
    <citation type="submission" date="2016-03" db="EMBL/GenBank/DDBJ databases">
        <title>Cyphomyrmex costatus WGS genome.</title>
        <authorList>
            <person name="Nygaard S."/>
            <person name="Hu H."/>
            <person name="Boomsma J."/>
            <person name="Zhang G."/>
        </authorList>
    </citation>
    <scope>NUCLEOTIDE SEQUENCE [LARGE SCALE GENOMIC DNA]</scope>
    <source>
        <strain evidence="2">MS0001</strain>
        <tissue evidence="2">Whole body</tissue>
    </source>
</reference>
<feature type="compositionally biased region" description="Basic and acidic residues" evidence="1">
    <location>
        <begin position="232"/>
        <end position="241"/>
    </location>
</feature>
<proteinExistence type="predicted"/>
<name>A0A151ILF9_9HYME</name>
<dbReference type="AlphaFoldDB" id="A0A151ILF9"/>
<gene>
    <name evidence="2" type="ORF">ALC62_03487</name>
</gene>
<accession>A0A151ILF9</accession>